<dbReference type="PANTHER" id="PTHR37228">
    <property type="entry name" value="RIBOSOMAL PROTEIN S21 FAMILY PROTEIN"/>
    <property type="match status" value="1"/>
</dbReference>
<evidence type="ECO:0000256" key="1">
    <source>
        <dbReference type="ARBA" id="ARBA00006640"/>
    </source>
</evidence>
<dbReference type="AlphaFoldDB" id="A0AAV7H029"/>
<evidence type="ECO:0000313" key="4">
    <source>
        <dbReference type="EMBL" id="KAH0461751.1"/>
    </source>
</evidence>
<name>A0AAV7H029_DENCH</name>
<proteinExistence type="inferred from homology"/>
<evidence type="ECO:0000313" key="5">
    <source>
        <dbReference type="Proteomes" id="UP000775213"/>
    </source>
</evidence>
<dbReference type="PANTHER" id="PTHR37228:SF1">
    <property type="entry name" value="RIBOSOMAL PROTEIN S21 FAMILY PROTEIN"/>
    <property type="match status" value="1"/>
</dbReference>
<keyword evidence="2" id="KW-0689">Ribosomal protein</keyword>
<reference evidence="4 5" key="1">
    <citation type="journal article" date="2021" name="Hortic Res">
        <title>Chromosome-scale assembly of the Dendrobium chrysotoxum genome enhances the understanding of orchid evolution.</title>
        <authorList>
            <person name="Zhang Y."/>
            <person name="Zhang G.Q."/>
            <person name="Zhang D."/>
            <person name="Liu X.D."/>
            <person name="Xu X.Y."/>
            <person name="Sun W.H."/>
            <person name="Yu X."/>
            <person name="Zhu X."/>
            <person name="Wang Z.W."/>
            <person name="Zhao X."/>
            <person name="Zhong W.Y."/>
            <person name="Chen H."/>
            <person name="Yin W.L."/>
            <person name="Huang T."/>
            <person name="Niu S.C."/>
            <person name="Liu Z.J."/>
        </authorList>
    </citation>
    <scope>NUCLEOTIDE SEQUENCE [LARGE SCALE GENOMIC DNA]</scope>
    <source>
        <strain evidence="4">Lindl</strain>
    </source>
</reference>
<dbReference type="GO" id="GO:0006412">
    <property type="term" value="P:translation"/>
    <property type="evidence" value="ECO:0007669"/>
    <property type="project" value="InterPro"/>
</dbReference>
<keyword evidence="5" id="KW-1185">Reference proteome</keyword>
<dbReference type="Proteomes" id="UP000775213">
    <property type="component" value="Unassembled WGS sequence"/>
</dbReference>
<organism evidence="4 5">
    <name type="scientific">Dendrobium chrysotoxum</name>
    <name type="common">Orchid</name>
    <dbReference type="NCBI Taxonomy" id="161865"/>
    <lineage>
        <taxon>Eukaryota</taxon>
        <taxon>Viridiplantae</taxon>
        <taxon>Streptophyta</taxon>
        <taxon>Embryophyta</taxon>
        <taxon>Tracheophyta</taxon>
        <taxon>Spermatophyta</taxon>
        <taxon>Magnoliopsida</taxon>
        <taxon>Liliopsida</taxon>
        <taxon>Asparagales</taxon>
        <taxon>Orchidaceae</taxon>
        <taxon>Epidendroideae</taxon>
        <taxon>Malaxideae</taxon>
        <taxon>Dendrobiinae</taxon>
        <taxon>Dendrobium</taxon>
    </lineage>
</organism>
<evidence type="ECO:0000256" key="3">
    <source>
        <dbReference type="ARBA" id="ARBA00023274"/>
    </source>
</evidence>
<dbReference type="GO" id="GO:1990904">
    <property type="term" value="C:ribonucleoprotein complex"/>
    <property type="evidence" value="ECO:0007669"/>
    <property type="project" value="UniProtKB-KW"/>
</dbReference>
<dbReference type="GO" id="GO:0003735">
    <property type="term" value="F:structural constituent of ribosome"/>
    <property type="evidence" value="ECO:0007669"/>
    <property type="project" value="InterPro"/>
</dbReference>
<dbReference type="InterPro" id="IPR001911">
    <property type="entry name" value="Ribosomal_bS21"/>
</dbReference>
<dbReference type="EMBL" id="JAGFBR010000009">
    <property type="protein sequence ID" value="KAH0461751.1"/>
    <property type="molecule type" value="Genomic_DNA"/>
</dbReference>
<comment type="similarity">
    <text evidence="1">Belongs to the bacterial ribosomal protein bS21 family.</text>
</comment>
<evidence type="ECO:0000256" key="2">
    <source>
        <dbReference type="ARBA" id="ARBA00022980"/>
    </source>
</evidence>
<protein>
    <recommendedName>
        <fullName evidence="6">Ribosomal protein S21</fullName>
    </recommendedName>
</protein>
<gene>
    <name evidence="4" type="ORF">IEQ34_009326</name>
</gene>
<evidence type="ECO:0008006" key="6">
    <source>
        <dbReference type="Google" id="ProtNLM"/>
    </source>
</evidence>
<dbReference type="GO" id="GO:0005840">
    <property type="term" value="C:ribosome"/>
    <property type="evidence" value="ECO:0007669"/>
    <property type="project" value="UniProtKB-KW"/>
</dbReference>
<comment type="caution">
    <text evidence="4">The sequence shown here is derived from an EMBL/GenBank/DDBJ whole genome shotgun (WGS) entry which is preliminary data.</text>
</comment>
<keyword evidence="3" id="KW-0687">Ribonucleoprotein</keyword>
<accession>A0AAV7H029</accession>
<sequence>MNHLARSLTYSLTFFRRTVLPPPEAHGHQMQWIRGIRVKVFNDNLEQALNILERKMKSSGMERLIKRHTDHHIKNSEKRVLARKNLELRIRSEELSRKLRAILVKKISTSSISFNMVEYLTSTEPSVLHHPITLHKGVYEDCSCNGKMKSEYKASLMFH</sequence>
<dbReference type="Pfam" id="PF01165">
    <property type="entry name" value="Ribosomal_S21"/>
    <property type="match status" value="1"/>
</dbReference>